<dbReference type="AlphaFoldDB" id="A0A6J4QQ94"/>
<accession>A0A6J4QQ94</accession>
<evidence type="ECO:0000256" key="1">
    <source>
        <dbReference type="SAM" id="MobiDB-lite"/>
    </source>
</evidence>
<gene>
    <name evidence="2" type="ORF">AVDCRST_MAG02-1136</name>
</gene>
<protein>
    <submittedName>
        <fullName evidence="2">Uncharacterized protein</fullName>
    </submittedName>
</protein>
<reference evidence="2" key="1">
    <citation type="submission" date="2020-02" db="EMBL/GenBank/DDBJ databases">
        <authorList>
            <person name="Meier V. D."/>
        </authorList>
    </citation>
    <scope>NUCLEOTIDE SEQUENCE</scope>
    <source>
        <strain evidence="2">AVDCRST_MAG02</strain>
    </source>
</reference>
<feature type="region of interest" description="Disordered" evidence="1">
    <location>
        <begin position="22"/>
        <end position="49"/>
    </location>
</feature>
<organism evidence="2">
    <name type="scientific">uncultured Rubrobacteraceae bacterium</name>
    <dbReference type="NCBI Taxonomy" id="349277"/>
    <lineage>
        <taxon>Bacteria</taxon>
        <taxon>Bacillati</taxon>
        <taxon>Actinomycetota</taxon>
        <taxon>Rubrobacteria</taxon>
        <taxon>Rubrobacterales</taxon>
        <taxon>Rubrobacteraceae</taxon>
        <taxon>environmental samples</taxon>
    </lineage>
</organism>
<sequence>MVLSHTRTSARPFASHDTIVFITGGRSRGPKSPLPGSRGASKTEREARTYDEATLLVPTRCGRLGGDLVGRRGDPMGVLRRRKDERDLLPTDRELPRMRQGFRTQGHAVPVCPGGLAPGDPIRRGRPATGRSTFAGVPSFPCVRPAAKPLSVHSVTSRPGWPSSSRIFSVRDRYRREMEWSANFVAEATSSSRSPVRKPAALRASFALTGTMDETLG</sequence>
<name>A0A6J4QQ94_9ACTN</name>
<dbReference type="EMBL" id="CADCVH010000031">
    <property type="protein sequence ID" value="CAA9451799.1"/>
    <property type="molecule type" value="Genomic_DNA"/>
</dbReference>
<evidence type="ECO:0000313" key="2">
    <source>
        <dbReference type="EMBL" id="CAA9451799.1"/>
    </source>
</evidence>
<proteinExistence type="predicted"/>